<dbReference type="RefSeq" id="WP_130356501.1">
    <property type="nucleotide sequence ID" value="NZ_SGXC01000001.1"/>
</dbReference>
<keyword evidence="1" id="KW-0560">Oxidoreductase</keyword>
<dbReference type="InterPro" id="IPR002938">
    <property type="entry name" value="FAD-bd"/>
</dbReference>
<dbReference type="Pfam" id="PF01494">
    <property type="entry name" value="FAD_binding_3"/>
    <property type="match status" value="1"/>
</dbReference>
<evidence type="ECO:0000259" key="2">
    <source>
        <dbReference type="Pfam" id="PF01494"/>
    </source>
</evidence>
<dbReference type="PANTHER" id="PTHR43476">
    <property type="entry name" value="3-(3-HYDROXY-PHENYL)PROPIONATE/3-HYDROXYCINNAMIC ACID HYDROXYLASE"/>
    <property type="match status" value="1"/>
</dbReference>
<organism evidence="3 4">
    <name type="scientific">Pigmentiphaga kullae</name>
    <dbReference type="NCBI Taxonomy" id="151784"/>
    <lineage>
        <taxon>Bacteria</taxon>
        <taxon>Pseudomonadati</taxon>
        <taxon>Pseudomonadota</taxon>
        <taxon>Betaproteobacteria</taxon>
        <taxon>Burkholderiales</taxon>
        <taxon>Alcaligenaceae</taxon>
        <taxon>Pigmentiphaga</taxon>
    </lineage>
</organism>
<proteinExistence type="predicted"/>
<accession>A0A4Q7NJW3</accession>
<evidence type="ECO:0000313" key="3">
    <source>
        <dbReference type="EMBL" id="RZS85263.1"/>
    </source>
</evidence>
<comment type="caution">
    <text evidence="3">The sequence shown here is derived from an EMBL/GenBank/DDBJ whole genome shotgun (WGS) entry which is preliminary data.</text>
</comment>
<dbReference type="PANTHER" id="PTHR43476:SF5">
    <property type="entry name" value="FAD-DEPENDENT MONOOXYGENASE"/>
    <property type="match status" value="1"/>
</dbReference>
<name>A0A4Q7NJW3_9BURK</name>
<feature type="domain" description="FAD-binding" evidence="2">
    <location>
        <begin position="5"/>
        <end position="338"/>
    </location>
</feature>
<dbReference type="Gene3D" id="3.30.70.2450">
    <property type="match status" value="1"/>
</dbReference>
<evidence type="ECO:0000256" key="1">
    <source>
        <dbReference type="ARBA" id="ARBA00023002"/>
    </source>
</evidence>
<dbReference type="PRINTS" id="PR00420">
    <property type="entry name" value="RNGMNOXGNASE"/>
</dbReference>
<reference evidence="3 4" key="1">
    <citation type="submission" date="2019-02" db="EMBL/GenBank/DDBJ databases">
        <title>Genomic Encyclopedia of Type Strains, Phase IV (KMG-IV): sequencing the most valuable type-strain genomes for metagenomic binning, comparative biology and taxonomic classification.</title>
        <authorList>
            <person name="Goeker M."/>
        </authorList>
    </citation>
    <scope>NUCLEOTIDE SEQUENCE [LARGE SCALE GENOMIC DNA]</scope>
    <source>
        <strain evidence="3 4">K24</strain>
    </source>
</reference>
<sequence>MAASTVFIVGAGPVGLASALLLADAGIPVHVLERSPEQPRDMRASTFHPPTLDMLTRLGVTEELVGAGLVAAHTQQWDRQEGLIADFDLSLLAGETRHPFRLQCEQWKLTDMLAQRLSGHPLATISLGTEVTDVDQDEDGVTLRGRCGGETVSHRGSYVVGADGAWSTVRQSAGIAFEGYTYPERFLFISTDFEYAERFTGISYVNYFSDPDEWCVLLRVPSMWRVLFPVATDIDDKALLADDSIESHLQRLATRPAPYRTIHRTIYRVHQRVAARFRHGRILLAGDAAHINNPLGGMGMNGGVHDAFNLSDKLIEVLRGGDPALLDRYERQRRSIAIEYINAGTAQNKKHLEERDPAARRQHLDQLRRTAADPGLARTYLRQSSMLDALRQAAEIH</sequence>
<dbReference type="InterPro" id="IPR050631">
    <property type="entry name" value="PheA/TfdB_FAD_monoxygenase"/>
</dbReference>
<dbReference type="SUPFAM" id="SSF51905">
    <property type="entry name" value="FAD/NAD(P)-binding domain"/>
    <property type="match status" value="1"/>
</dbReference>
<dbReference type="Gene3D" id="3.50.50.60">
    <property type="entry name" value="FAD/NAD(P)-binding domain"/>
    <property type="match status" value="1"/>
</dbReference>
<dbReference type="Proteomes" id="UP000292445">
    <property type="component" value="Unassembled WGS sequence"/>
</dbReference>
<gene>
    <name evidence="3" type="ORF">EV675_1286</name>
</gene>
<dbReference type="InterPro" id="IPR036188">
    <property type="entry name" value="FAD/NAD-bd_sf"/>
</dbReference>
<dbReference type="GO" id="GO:0071949">
    <property type="term" value="F:FAD binding"/>
    <property type="evidence" value="ECO:0007669"/>
    <property type="project" value="InterPro"/>
</dbReference>
<dbReference type="AlphaFoldDB" id="A0A4Q7NJW3"/>
<evidence type="ECO:0000313" key="4">
    <source>
        <dbReference type="Proteomes" id="UP000292445"/>
    </source>
</evidence>
<dbReference type="OrthoDB" id="3443359at2"/>
<keyword evidence="4" id="KW-1185">Reference proteome</keyword>
<dbReference type="EMBL" id="SGXC01000001">
    <property type="protein sequence ID" value="RZS85263.1"/>
    <property type="molecule type" value="Genomic_DNA"/>
</dbReference>
<dbReference type="GO" id="GO:0016491">
    <property type="term" value="F:oxidoreductase activity"/>
    <property type="evidence" value="ECO:0007669"/>
    <property type="project" value="UniProtKB-KW"/>
</dbReference>
<protein>
    <submittedName>
        <fullName evidence="3">3-(3-hydroxy-phenyl)propionate hydroxylase</fullName>
    </submittedName>
</protein>